<evidence type="ECO:0000313" key="8">
    <source>
        <dbReference type="Proteomes" id="UP000261660"/>
    </source>
</evidence>
<proteinExistence type="inferred from homology"/>
<feature type="compositionally biased region" description="Basic residues" evidence="5">
    <location>
        <begin position="530"/>
        <end position="545"/>
    </location>
</feature>
<dbReference type="InterPro" id="IPR051005">
    <property type="entry name" value="Pentraxin_domain"/>
</dbReference>
<dbReference type="InParanoid" id="A0A3Q3GY16"/>
<name>A0A3Q3GY16_9LABR</name>
<feature type="region of interest" description="Disordered" evidence="5">
    <location>
        <begin position="524"/>
        <end position="557"/>
    </location>
</feature>
<dbReference type="STRING" id="56723.ENSLBEP00000036369"/>
<dbReference type="Ensembl" id="ENSLBET00000037890.1">
    <property type="protein sequence ID" value="ENSLBEP00000036369.1"/>
    <property type="gene ID" value="ENSLBEG00000027214.1"/>
</dbReference>
<dbReference type="AlphaFoldDB" id="A0A3Q3GY16"/>
<accession>A0A3Q3GY16</accession>
<evidence type="ECO:0000256" key="1">
    <source>
        <dbReference type="ARBA" id="ARBA00001913"/>
    </source>
</evidence>
<evidence type="ECO:0000256" key="6">
    <source>
        <dbReference type="SAM" id="SignalP"/>
    </source>
</evidence>
<evidence type="ECO:0000313" key="7">
    <source>
        <dbReference type="Ensembl" id="ENSLBEP00000036369.1"/>
    </source>
</evidence>
<dbReference type="PANTHER" id="PTHR45869:SF7">
    <property type="entry name" value="C-REACTIVE PROTEIN"/>
    <property type="match status" value="1"/>
</dbReference>
<dbReference type="InterPro" id="IPR013320">
    <property type="entry name" value="ConA-like_dom_sf"/>
</dbReference>
<keyword evidence="3" id="KW-1015">Disulfide bond</keyword>
<sequence>MRMKLVYVPVLLALMSAGLLSTISRLTSASQLPATTAPPSTTAASWTTAGPSGRNLNGKMFTLNFNKGGISLYAPNFTPQPTSWPVPTSYRYHRYNTPGHTSLQIPQIHTPTYIPYRYRGYNTPSIHPLQVPGIQHPHSIHPLQVPGIQHPHSIHPLQVPGIQHPLHTSLQVPGYITPTPYIPYRYRGYNTPSIHPLQVPQIQHCPAIHSRQVPGIHHPHSIHPLQVPGIHHPHSIHPLQVPGIQHPHSIHPLQVRGYNTPPYIPYRYRGYNTPTPYIPYRYRGYITPTPYIPDRNRGYKTAWPYIPDWNLEYITPTPYIPYRDQGYNTAWPSTAPPYTASPPTPTKGVSVCLRLLNDFQREYKPTVFTLSPSTSPLSLRVYDSDRYALAYSTYSQDNILLRPDIRLWSNTKPEIWTRICVTVDGLKNVAQMFKGPDMSIRKMLSTQYVWSGEPVIEFPAFDGQLTDVQVWDYPLRYKEVFNYMTRSTFESWSSGNVLTWSSINYSFRGNALLEDVYENQAKQRISSSRGRGRRPKEKKMSRKCVKVKDKKQCKMNN</sequence>
<reference evidence="7" key="2">
    <citation type="submission" date="2025-09" db="UniProtKB">
        <authorList>
            <consortium name="Ensembl"/>
        </authorList>
    </citation>
    <scope>IDENTIFICATION</scope>
</reference>
<organism evidence="7 8">
    <name type="scientific">Labrus bergylta</name>
    <name type="common">ballan wrasse</name>
    <dbReference type="NCBI Taxonomy" id="56723"/>
    <lineage>
        <taxon>Eukaryota</taxon>
        <taxon>Metazoa</taxon>
        <taxon>Chordata</taxon>
        <taxon>Craniata</taxon>
        <taxon>Vertebrata</taxon>
        <taxon>Euteleostomi</taxon>
        <taxon>Actinopterygii</taxon>
        <taxon>Neopterygii</taxon>
        <taxon>Teleostei</taxon>
        <taxon>Neoteleostei</taxon>
        <taxon>Acanthomorphata</taxon>
        <taxon>Eupercaria</taxon>
        <taxon>Labriformes</taxon>
        <taxon>Labridae</taxon>
        <taxon>Labrus</taxon>
    </lineage>
</organism>
<dbReference type="Proteomes" id="UP000261660">
    <property type="component" value="Unplaced"/>
</dbReference>
<comment type="cofactor">
    <cofactor evidence="1">
        <name>Ca(2+)</name>
        <dbReference type="ChEBI" id="CHEBI:29108"/>
    </cofactor>
</comment>
<dbReference type="PANTHER" id="PTHR45869">
    <property type="entry name" value="C-REACTIVE PROTEIN-RELATED"/>
    <property type="match status" value="1"/>
</dbReference>
<dbReference type="GeneTree" id="ENSGT00530000066252"/>
<feature type="compositionally biased region" description="Basic and acidic residues" evidence="5">
    <location>
        <begin position="546"/>
        <end position="557"/>
    </location>
</feature>
<feature type="region of interest" description="Disordered" evidence="5">
    <location>
        <begin position="32"/>
        <end position="51"/>
    </location>
</feature>
<reference evidence="7" key="1">
    <citation type="submission" date="2025-08" db="UniProtKB">
        <authorList>
            <consortium name="Ensembl"/>
        </authorList>
    </citation>
    <scope>IDENTIFICATION</scope>
</reference>
<keyword evidence="2 6" id="KW-0732">Signal</keyword>
<evidence type="ECO:0000256" key="4">
    <source>
        <dbReference type="ARBA" id="ARBA00038102"/>
    </source>
</evidence>
<evidence type="ECO:0000256" key="3">
    <source>
        <dbReference type="ARBA" id="ARBA00023157"/>
    </source>
</evidence>
<keyword evidence="8" id="KW-1185">Reference proteome</keyword>
<feature type="chain" id="PRO_5018664345" evidence="6">
    <location>
        <begin position="30"/>
        <end position="557"/>
    </location>
</feature>
<dbReference type="Gene3D" id="2.60.120.200">
    <property type="match status" value="1"/>
</dbReference>
<dbReference type="SUPFAM" id="SSF49899">
    <property type="entry name" value="Concanavalin A-like lectins/glucanases"/>
    <property type="match status" value="1"/>
</dbReference>
<comment type="similarity">
    <text evidence="4">Belongs to the pentraxin family.</text>
</comment>
<evidence type="ECO:0000256" key="5">
    <source>
        <dbReference type="SAM" id="MobiDB-lite"/>
    </source>
</evidence>
<protein>
    <submittedName>
        <fullName evidence="7">Uncharacterized protein</fullName>
    </submittedName>
</protein>
<feature type="signal peptide" evidence="6">
    <location>
        <begin position="1"/>
        <end position="29"/>
    </location>
</feature>
<evidence type="ECO:0000256" key="2">
    <source>
        <dbReference type="ARBA" id="ARBA00022729"/>
    </source>
</evidence>